<name>A0A445A3E2_ARAHY</name>
<evidence type="ECO:0000313" key="2">
    <source>
        <dbReference type="EMBL" id="RYR20872.1"/>
    </source>
</evidence>
<evidence type="ECO:0000256" key="1">
    <source>
        <dbReference type="SAM" id="Phobius"/>
    </source>
</evidence>
<keyword evidence="1" id="KW-0472">Membrane</keyword>
<accession>A0A445A3E2</accession>
<evidence type="ECO:0000313" key="3">
    <source>
        <dbReference type="Proteomes" id="UP000289738"/>
    </source>
</evidence>
<sequence>MKDASLENIKLQTSTPSLGKNIFLISPLWLDSQGNERKDIDIKRFKQALSHANSHMKSFPSTAQIVIREVQLANGGQVKRRVGKGVQKHATEVHNLKPLFLYASALAAAAAAAAALFHLLNHRLLLHLQHR</sequence>
<reference evidence="2 3" key="1">
    <citation type="submission" date="2019-01" db="EMBL/GenBank/DDBJ databases">
        <title>Sequencing of cultivated peanut Arachis hypogaea provides insights into genome evolution and oil improvement.</title>
        <authorList>
            <person name="Chen X."/>
        </authorList>
    </citation>
    <scope>NUCLEOTIDE SEQUENCE [LARGE SCALE GENOMIC DNA]</scope>
    <source>
        <strain evidence="3">cv. Fuhuasheng</strain>
        <tissue evidence="2">Leaves</tissue>
    </source>
</reference>
<gene>
    <name evidence="2" type="ORF">Ahy_B03g066106</name>
</gene>
<keyword evidence="1" id="KW-0812">Transmembrane</keyword>
<comment type="caution">
    <text evidence="2">The sequence shown here is derived from an EMBL/GenBank/DDBJ whole genome shotgun (WGS) entry which is preliminary data.</text>
</comment>
<feature type="transmembrane region" description="Helical" evidence="1">
    <location>
        <begin position="99"/>
        <end position="121"/>
    </location>
</feature>
<protein>
    <submittedName>
        <fullName evidence="2">Uncharacterized protein</fullName>
    </submittedName>
</protein>
<keyword evidence="1" id="KW-1133">Transmembrane helix</keyword>
<proteinExistence type="predicted"/>
<dbReference type="AlphaFoldDB" id="A0A445A3E2"/>
<dbReference type="STRING" id="3818.A0A445A3E2"/>
<dbReference type="Proteomes" id="UP000289738">
    <property type="component" value="Chromosome B03"/>
</dbReference>
<dbReference type="EMBL" id="SDMP01000013">
    <property type="protein sequence ID" value="RYR20872.1"/>
    <property type="molecule type" value="Genomic_DNA"/>
</dbReference>
<keyword evidence="3" id="KW-1185">Reference proteome</keyword>
<organism evidence="2 3">
    <name type="scientific">Arachis hypogaea</name>
    <name type="common">Peanut</name>
    <dbReference type="NCBI Taxonomy" id="3818"/>
    <lineage>
        <taxon>Eukaryota</taxon>
        <taxon>Viridiplantae</taxon>
        <taxon>Streptophyta</taxon>
        <taxon>Embryophyta</taxon>
        <taxon>Tracheophyta</taxon>
        <taxon>Spermatophyta</taxon>
        <taxon>Magnoliopsida</taxon>
        <taxon>eudicotyledons</taxon>
        <taxon>Gunneridae</taxon>
        <taxon>Pentapetalae</taxon>
        <taxon>rosids</taxon>
        <taxon>fabids</taxon>
        <taxon>Fabales</taxon>
        <taxon>Fabaceae</taxon>
        <taxon>Papilionoideae</taxon>
        <taxon>50 kb inversion clade</taxon>
        <taxon>dalbergioids sensu lato</taxon>
        <taxon>Dalbergieae</taxon>
        <taxon>Pterocarpus clade</taxon>
        <taxon>Arachis</taxon>
    </lineage>
</organism>